<keyword evidence="3" id="KW-1185">Reference proteome</keyword>
<organism evidence="2 3">
    <name type="scientific">Mortierella alpina</name>
    <name type="common">Oleaginous fungus</name>
    <name type="synonym">Mortierella renispora</name>
    <dbReference type="NCBI Taxonomy" id="64518"/>
    <lineage>
        <taxon>Eukaryota</taxon>
        <taxon>Fungi</taxon>
        <taxon>Fungi incertae sedis</taxon>
        <taxon>Mucoromycota</taxon>
        <taxon>Mortierellomycotina</taxon>
        <taxon>Mortierellomycetes</taxon>
        <taxon>Mortierellales</taxon>
        <taxon>Mortierellaceae</taxon>
        <taxon>Mortierella</taxon>
    </lineage>
</organism>
<evidence type="ECO:0000256" key="1">
    <source>
        <dbReference type="SAM" id="MobiDB-lite"/>
    </source>
</evidence>
<dbReference type="AlphaFoldDB" id="A0A9P6M0H5"/>
<name>A0A9P6M0H5_MORAP</name>
<feature type="compositionally biased region" description="Low complexity" evidence="1">
    <location>
        <begin position="60"/>
        <end position="79"/>
    </location>
</feature>
<reference evidence="2" key="1">
    <citation type="journal article" date="2020" name="Fungal Divers.">
        <title>Resolving the Mortierellaceae phylogeny through synthesis of multi-gene phylogenetics and phylogenomics.</title>
        <authorList>
            <person name="Vandepol N."/>
            <person name="Liber J."/>
            <person name="Desiro A."/>
            <person name="Na H."/>
            <person name="Kennedy M."/>
            <person name="Barry K."/>
            <person name="Grigoriev I.V."/>
            <person name="Miller A.N."/>
            <person name="O'Donnell K."/>
            <person name="Stajich J.E."/>
            <person name="Bonito G."/>
        </authorList>
    </citation>
    <scope>NUCLEOTIDE SEQUENCE</scope>
    <source>
        <strain evidence="2">CK1249</strain>
    </source>
</reference>
<dbReference type="Proteomes" id="UP000738359">
    <property type="component" value="Unassembled WGS sequence"/>
</dbReference>
<comment type="caution">
    <text evidence="2">The sequence shown here is derived from an EMBL/GenBank/DDBJ whole genome shotgun (WGS) entry which is preliminary data.</text>
</comment>
<evidence type="ECO:0000313" key="3">
    <source>
        <dbReference type="Proteomes" id="UP000738359"/>
    </source>
</evidence>
<feature type="region of interest" description="Disordered" evidence="1">
    <location>
        <begin position="40"/>
        <end position="79"/>
    </location>
</feature>
<evidence type="ECO:0000313" key="2">
    <source>
        <dbReference type="EMBL" id="KAF9958084.1"/>
    </source>
</evidence>
<feature type="compositionally biased region" description="Polar residues" evidence="1">
    <location>
        <begin position="50"/>
        <end position="59"/>
    </location>
</feature>
<gene>
    <name evidence="2" type="ORF">BGZ70_009311</name>
</gene>
<proteinExistence type="predicted"/>
<accession>A0A9P6M0H5</accession>
<protein>
    <submittedName>
        <fullName evidence="2">Uncharacterized protein</fullName>
    </submittedName>
</protein>
<sequence>MDHQQQLMAHQQQVVQQQRLAQQQQMVQQQYLQQQLAQTLPPSHPGYHQRSLSQTQGTYSSQHQQQQPQHQPQSPVSVVASQPFSAIGTTSAYQPQPYLPPTSIAFNSSGHSATLSNASSHSRGSVSTVTNAMEGVGLGLSGVTNVDHGRLVMPTSTPDAFTSTATSIGYGSKGADAFAPHDRHQAMMFNSPVSSAVSASIAAVSALSKPNHSADYMAAKRMRLDSGLQPGGHAEYENNSFVVGGMTTADGLRGSMMENDGSSTATIADNSGHHSNGVGTGNGTAPVVLPGINALTDPLNRGTNVEIGQ</sequence>
<dbReference type="EMBL" id="JAAAHY010000746">
    <property type="protein sequence ID" value="KAF9958084.1"/>
    <property type="molecule type" value="Genomic_DNA"/>
</dbReference>
<dbReference type="OrthoDB" id="10441579at2759"/>